<gene>
    <name evidence="1" type="ORF">NC799_15425</name>
</gene>
<name>A0A9X3WGM1_9BACI</name>
<organism evidence="1 2">
    <name type="scientific">Aquibacillus salsiterrae</name>
    <dbReference type="NCBI Taxonomy" id="2950439"/>
    <lineage>
        <taxon>Bacteria</taxon>
        <taxon>Bacillati</taxon>
        <taxon>Bacillota</taxon>
        <taxon>Bacilli</taxon>
        <taxon>Bacillales</taxon>
        <taxon>Bacillaceae</taxon>
        <taxon>Aquibacillus</taxon>
    </lineage>
</organism>
<dbReference type="AlphaFoldDB" id="A0A9X3WGM1"/>
<proteinExistence type="predicted"/>
<protein>
    <submittedName>
        <fullName evidence="1">DUF6154 family protein</fullName>
    </submittedName>
</protein>
<evidence type="ECO:0000313" key="1">
    <source>
        <dbReference type="EMBL" id="MDC3418278.1"/>
    </source>
</evidence>
<dbReference type="Proteomes" id="UP001145069">
    <property type="component" value="Unassembled WGS sequence"/>
</dbReference>
<dbReference type="InterPro" id="IPR046152">
    <property type="entry name" value="DUF6154"/>
</dbReference>
<keyword evidence="2" id="KW-1185">Reference proteome</keyword>
<dbReference type="Pfam" id="PF19651">
    <property type="entry name" value="DUF6154"/>
    <property type="match status" value="1"/>
</dbReference>
<sequence>MNFSDELFELYLQHFENDERESLQLFVQSILEQMDQHAIEKIIKSYSKGELSEMLTNHISNDIEEKLKGTSSFKWSV</sequence>
<dbReference type="RefSeq" id="WP_272447340.1">
    <property type="nucleotide sequence ID" value="NZ_JAMQKC010000023.1"/>
</dbReference>
<accession>A0A9X3WGM1</accession>
<reference evidence="1" key="1">
    <citation type="submission" date="2022-06" db="EMBL/GenBank/DDBJ databases">
        <title>Aquibacillus sp. a new bacterium isolated from soil saline samples.</title>
        <authorList>
            <person name="Galisteo C."/>
            <person name="De La Haba R."/>
            <person name="Sanchez-Porro C."/>
            <person name="Ventosa A."/>
        </authorList>
    </citation>
    <scope>NUCLEOTIDE SEQUENCE</scope>
    <source>
        <strain evidence="1">3ASR75-54</strain>
    </source>
</reference>
<dbReference type="EMBL" id="JAMQKC010000023">
    <property type="protein sequence ID" value="MDC3418278.1"/>
    <property type="molecule type" value="Genomic_DNA"/>
</dbReference>
<comment type="caution">
    <text evidence="1">The sequence shown here is derived from an EMBL/GenBank/DDBJ whole genome shotgun (WGS) entry which is preliminary data.</text>
</comment>
<evidence type="ECO:0000313" key="2">
    <source>
        <dbReference type="Proteomes" id="UP001145069"/>
    </source>
</evidence>